<feature type="binding site" evidence="11">
    <location>
        <begin position="404"/>
        <end position="407"/>
    </location>
    <ligand>
        <name>meso-2,6-diaminopimelate</name>
        <dbReference type="ChEBI" id="CHEBI:57791"/>
    </ligand>
</feature>
<comment type="cofactor">
    <cofactor evidence="11">
        <name>Mg(2+)</name>
        <dbReference type="ChEBI" id="CHEBI:18420"/>
    </cofactor>
</comment>
<evidence type="ECO:0000256" key="3">
    <source>
        <dbReference type="ARBA" id="ARBA00022598"/>
    </source>
</evidence>
<comment type="caution">
    <text evidence="11">Lacks conserved residue(s) required for the propagation of feature annotation.</text>
</comment>
<dbReference type="InterPro" id="IPR005761">
    <property type="entry name" value="UDP-N-AcMur-Glu-dNH2Pim_ligase"/>
</dbReference>
<comment type="similarity">
    <text evidence="1 11">Belongs to the MurCDEF family. MurE subfamily.</text>
</comment>
<dbReference type="GO" id="GO:0000287">
    <property type="term" value="F:magnesium ion binding"/>
    <property type="evidence" value="ECO:0007669"/>
    <property type="project" value="UniProtKB-UniRule"/>
</dbReference>
<comment type="catalytic activity">
    <reaction evidence="11">
        <text>UDP-N-acetyl-alpha-D-muramoyl-L-alanyl-D-glutamate + meso-2,6-diaminopimelate + ATP = UDP-N-acetyl-alpha-D-muramoyl-L-alanyl-gamma-D-glutamyl-meso-2,6-diaminopimelate + ADP + phosphate + H(+)</text>
        <dbReference type="Rhea" id="RHEA:23676"/>
        <dbReference type="ChEBI" id="CHEBI:15378"/>
        <dbReference type="ChEBI" id="CHEBI:30616"/>
        <dbReference type="ChEBI" id="CHEBI:43474"/>
        <dbReference type="ChEBI" id="CHEBI:57791"/>
        <dbReference type="ChEBI" id="CHEBI:83900"/>
        <dbReference type="ChEBI" id="CHEBI:83905"/>
        <dbReference type="ChEBI" id="CHEBI:456216"/>
        <dbReference type="EC" id="6.3.2.13"/>
    </reaction>
</comment>
<dbReference type="SUPFAM" id="SSF53244">
    <property type="entry name" value="MurD-like peptide ligases, peptide-binding domain"/>
    <property type="match status" value="1"/>
</dbReference>
<evidence type="ECO:0000256" key="5">
    <source>
        <dbReference type="ARBA" id="ARBA00022741"/>
    </source>
</evidence>
<dbReference type="InterPro" id="IPR004101">
    <property type="entry name" value="Mur_ligase_C"/>
</dbReference>
<keyword evidence="3 11" id="KW-0436">Ligase</keyword>
<dbReference type="Gene3D" id="3.40.1390.10">
    <property type="entry name" value="MurE/MurF, N-terminal domain"/>
    <property type="match status" value="1"/>
</dbReference>
<feature type="short sequence motif" description="Meso-diaminopimelate recognition motif" evidence="11">
    <location>
        <begin position="404"/>
        <end position="407"/>
    </location>
</feature>
<dbReference type="GO" id="GO:0005524">
    <property type="term" value="F:ATP binding"/>
    <property type="evidence" value="ECO:0007669"/>
    <property type="project" value="UniProtKB-UniRule"/>
</dbReference>
<feature type="binding site" evidence="11">
    <location>
        <position position="189"/>
    </location>
    <ligand>
        <name>UDP-N-acetyl-alpha-D-muramoyl-L-alanyl-D-glutamate</name>
        <dbReference type="ChEBI" id="CHEBI:83900"/>
    </ligand>
</feature>
<feature type="binding site" evidence="11">
    <location>
        <begin position="154"/>
        <end position="155"/>
    </location>
    <ligand>
        <name>UDP-N-acetyl-alpha-D-muramoyl-L-alanyl-D-glutamate</name>
        <dbReference type="ChEBI" id="CHEBI:83900"/>
    </ligand>
</feature>
<dbReference type="InterPro" id="IPR000713">
    <property type="entry name" value="Mur_ligase_N"/>
</dbReference>
<dbReference type="UniPathway" id="UPA00219"/>
<dbReference type="SUPFAM" id="SSF53623">
    <property type="entry name" value="MurD-like peptide ligases, catalytic domain"/>
    <property type="match status" value="1"/>
</dbReference>
<evidence type="ECO:0000256" key="8">
    <source>
        <dbReference type="ARBA" id="ARBA00022984"/>
    </source>
</evidence>
<dbReference type="Pfam" id="PF01225">
    <property type="entry name" value="Mur_ligase"/>
    <property type="match status" value="1"/>
</dbReference>
<evidence type="ECO:0000256" key="4">
    <source>
        <dbReference type="ARBA" id="ARBA00022618"/>
    </source>
</evidence>
<feature type="binding site" evidence="11">
    <location>
        <position position="31"/>
    </location>
    <ligand>
        <name>UDP-N-acetyl-alpha-D-muramoyl-L-alanyl-D-glutamate</name>
        <dbReference type="ChEBI" id="CHEBI:83900"/>
    </ligand>
</feature>
<keyword evidence="11" id="KW-0460">Magnesium</keyword>
<dbReference type="RefSeq" id="WP_123663430.1">
    <property type="nucleotide sequence ID" value="NZ_RARA01000026.1"/>
</dbReference>
<reference evidence="16 17" key="1">
    <citation type="submission" date="2018-09" db="EMBL/GenBank/DDBJ databases">
        <title>Comparative Genomics of Wolbachia-Cardinium Dual Endosymbiosis in a Plant-Parasitic Nematode.</title>
        <authorList>
            <person name="Brown A.M.V."/>
            <person name="Wasala S.K."/>
            <person name="Howe D.K."/>
            <person name="Peetz A.B."/>
            <person name="Zasada I.A."/>
            <person name="Denver D.R."/>
        </authorList>
    </citation>
    <scope>NUCLEOTIDE SEQUENCE [LARGE SCALE GENOMIC DNA]</scope>
    <source>
        <strain evidence="16 17">Pp_1</strain>
    </source>
</reference>
<evidence type="ECO:0000313" key="16">
    <source>
        <dbReference type="EMBL" id="ROT47148.1"/>
    </source>
</evidence>
<feature type="binding site" evidence="11">
    <location>
        <position position="461"/>
    </location>
    <ligand>
        <name>meso-2,6-diaminopimelate</name>
        <dbReference type="ChEBI" id="CHEBI:57791"/>
    </ligand>
</feature>
<dbReference type="InterPro" id="IPR036565">
    <property type="entry name" value="Mur-like_cat_sf"/>
</dbReference>
<keyword evidence="17" id="KW-1185">Reference proteome</keyword>
<evidence type="ECO:0000256" key="1">
    <source>
        <dbReference type="ARBA" id="ARBA00005898"/>
    </source>
</evidence>
<evidence type="ECO:0000256" key="10">
    <source>
        <dbReference type="ARBA" id="ARBA00023316"/>
    </source>
</evidence>
<dbReference type="Gene3D" id="3.40.1190.10">
    <property type="entry name" value="Mur-like, catalytic domain"/>
    <property type="match status" value="1"/>
</dbReference>
<dbReference type="HAMAP" id="MF_00208">
    <property type="entry name" value="MurE"/>
    <property type="match status" value="1"/>
</dbReference>
<dbReference type="PANTHER" id="PTHR23135">
    <property type="entry name" value="MUR LIGASE FAMILY MEMBER"/>
    <property type="match status" value="1"/>
</dbReference>
<evidence type="ECO:0000256" key="6">
    <source>
        <dbReference type="ARBA" id="ARBA00022840"/>
    </source>
</evidence>
<keyword evidence="7 11" id="KW-0133">Cell shape</keyword>
<feature type="domain" description="Mur ligase C-terminal" evidence="14">
    <location>
        <begin position="328"/>
        <end position="459"/>
    </location>
</feature>
<evidence type="ECO:0000313" key="17">
    <source>
        <dbReference type="Proteomes" id="UP000270927"/>
    </source>
</evidence>
<dbReference type="GO" id="GO:0008360">
    <property type="term" value="P:regulation of cell shape"/>
    <property type="evidence" value="ECO:0007669"/>
    <property type="project" value="UniProtKB-KW"/>
</dbReference>
<dbReference type="PROSITE" id="PS01011">
    <property type="entry name" value="FOLYLPOLYGLU_SYNT_1"/>
    <property type="match status" value="1"/>
</dbReference>
<comment type="pathway">
    <text evidence="11 12">Cell wall biogenesis; peptidoglycan biosynthesis.</text>
</comment>
<comment type="caution">
    <text evidence="16">The sequence shown here is derived from an EMBL/GenBank/DDBJ whole genome shotgun (WGS) entry which is preliminary data.</text>
</comment>
<feature type="binding site" evidence="11">
    <location>
        <position position="181"/>
    </location>
    <ligand>
        <name>UDP-N-acetyl-alpha-D-muramoyl-L-alanyl-D-glutamate</name>
        <dbReference type="ChEBI" id="CHEBI:83900"/>
    </ligand>
</feature>
<evidence type="ECO:0000256" key="7">
    <source>
        <dbReference type="ARBA" id="ARBA00022960"/>
    </source>
</evidence>
<feature type="binding site" evidence="11">
    <location>
        <begin position="112"/>
        <end position="118"/>
    </location>
    <ligand>
        <name>ATP</name>
        <dbReference type="ChEBI" id="CHEBI:30616"/>
    </ligand>
</feature>
<dbReference type="EMBL" id="RARA01000026">
    <property type="protein sequence ID" value="ROT47148.1"/>
    <property type="molecule type" value="Genomic_DNA"/>
</dbReference>
<dbReference type="EC" id="6.3.2.13" evidence="11"/>
<evidence type="ECO:0000259" key="14">
    <source>
        <dbReference type="Pfam" id="PF02875"/>
    </source>
</evidence>
<dbReference type="OrthoDB" id="9800958at2"/>
<dbReference type="Gene3D" id="3.90.190.20">
    <property type="entry name" value="Mur ligase, C-terminal domain"/>
    <property type="match status" value="1"/>
</dbReference>
<feature type="binding site" evidence="11">
    <location>
        <position position="380"/>
    </location>
    <ligand>
        <name>meso-2,6-diaminopimelate</name>
        <dbReference type="ChEBI" id="CHEBI:57791"/>
    </ligand>
</feature>
<gene>
    <name evidence="11" type="primary">murE</name>
    <name evidence="16" type="ORF">EDM02_04695</name>
</gene>
<keyword evidence="6 11" id="KW-0067">ATP-binding</keyword>
<dbReference type="NCBIfam" id="NF001126">
    <property type="entry name" value="PRK00139.1-4"/>
    <property type="match status" value="1"/>
</dbReference>
<evidence type="ECO:0000256" key="9">
    <source>
        <dbReference type="ARBA" id="ARBA00023306"/>
    </source>
</evidence>
<keyword evidence="2 11" id="KW-0963">Cytoplasm</keyword>
<comment type="PTM">
    <text evidence="11">Carboxylation is probably crucial for Mg(2+) binding and, consequently, for the gamma-phosphate positioning of ATP.</text>
</comment>
<dbReference type="Pfam" id="PF08245">
    <property type="entry name" value="Mur_ligase_M"/>
    <property type="match status" value="1"/>
</dbReference>
<comment type="subcellular location">
    <subcellularLocation>
        <location evidence="11 12">Cytoplasm</location>
    </subcellularLocation>
</comment>
<dbReference type="GO" id="GO:0051301">
    <property type="term" value="P:cell division"/>
    <property type="evidence" value="ECO:0007669"/>
    <property type="project" value="UniProtKB-KW"/>
</dbReference>
<keyword evidence="5 11" id="KW-0547">Nucleotide-binding</keyword>
<dbReference type="PANTHER" id="PTHR23135:SF4">
    <property type="entry name" value="UDP-N-ACETYLMURAMOYL-L-ALANYL-D-GLUTAMATE--2,6-DIAMINOPIMELATE LIGASE MURE HOMOLOG, CHLOROPLASTIC"/>
    <property type="match status" value="1"/>
</dbReference>
<comment type="function">
    <text evidence="11">Catalyzes the addition of meso-diaminopimelic acid to the nucleotide precursor UDP-N-acetylmuramoyl-L-alanyl-D-glutamate (UMAG) in the biosynthesis of bacterial cell-wall peptidoglycan.</text>
</comment>
<evidence type="ECO:0000256" key="11">
    <source>
        <dbReference type="HAMAP-Rule" id="MF_00208"/>
    </source>
</evidence>
<protein>
    <recommendedName>
        <fullName evidence="11">UDP-N-acetylmuramoyl-L-alanyl-D-glutamate--2,6-diaminopimelate ligase</fullName>
        <ecNumber evidence="11">6.3.2.13</ecNumber>
    </recommendedName>
    <alternativeName>
        <fullName evidence="11">Meso-A2pm-adding enzyme</fullName>
    </alternativeName>
    <alternativeName>
        <fullName evidence="11">Meso-diaminopimelate-adding enzyme</fullName>
    </alternativeName>
    <alternativeName>
        <fullName evidence="11">UDP-MurNAc-L-Ala-D-Glu:meso-diaminopimelate ligase</fullName>
    </alternativeName>
    <alternativeName>
        <fullName evidence="11">UDP-MurNAc-tripeptide synthetase</fullName>
    </alternativeName>
    <alternativeName>
        <fullName evidence="11">UDP-N-acetylmuramyl-tripeptide synthetase</fullName>
    </alternativeName>
</protein>
<dbReference type="GO" id="GO:0004326">
    <property type="term" value="F:tetrahydrofolylpolyglutamate synthase activity"/>
    <property type="evidence" value="ECO:0007669"/>
    <property type="project" value="InterPro"/>
</dbReference>
<proteinExistence type="inferred from homology"/>
<dbReference type="Proteomes" id="UP000270927">
    <property type="component" value="Unassembled WGS sequence"/>
</dbReference>
<dbReference type="GO" id="GO:0009252">
    <property type="term" value="P:peptidoglycan biosynthetic process"/>
    <property type="evidence" value="ECO:0007669"/>
    <property type="project" value="UniProtKB-UniRule"/>
</dbReference>
<keyword evidence="8 11" id="KW-0573">Peptidoglycan synthesis</keyword>
<feature type="binding site" evidence="11">
    <location>
        <position position="457"/>
    </location>
    <ligand>
        <name>meso-2,6-diaminopimelate</name>
        <dbReference type="ChEBI" id="CHEBI:57791"/>
    </ligand>
</feature>
<evidence type="ECO:0000256" key="12">
    <source>
        <dbReference type="RuleBase" id="RU004135"/>
    </source>
</evidence>
<dbReference type="InterPro" id="IPR035911">
    <property type="entry name" value="MurE/MurF_N"/>
</dbReference>
<organism evidence="16 17">
    <name type="scientific">Candidatus Cardinium hertigii</name>
    <dbReference type="NCBI Taxonomy" id="247481"/>
    <lineage>
        <taxon>Bacteria</taxon>
        <taxon>Pseudomonadati</taxon>
        <taxon>Bacteroidota</taxon>
        <taxon>Cytophagia</taxon>
        <taxon>Cytophagales</taxon>
        <taxon>Amoebophilaceae</taxon>
        <taxon>Candidatus Cardinium</taxon>
    </lineage>
</organism>
<evidence type="ECO:0000256" key="2">
    <source>
        <dbReference type="ARBA" id="ARBA00022490"/>
    </source>
</evidence>
<dbReference type="Pfam" id="PF02875">
    <property type="entry name" value="Mur_ligase_C"/>
    <property type="match status" value="1"/>
</dbReference>
<dbReference type="InterPro" id="IPR036615">
    <property type="entry name" value="Mur_ligase_C_dom_sf"/>
</dbReference>
<sequence>MKMLQVLLRGLSIKKLLGPIDIPITTLCFDSRQAVAHSCFVAIVGTQVDGHNYVSEAIAAGSSAIVCEELVEPIQADVTYIVVDATDKALGIMAANFYDHPSKKLKVVAVTGTNGKTTMVHLLYNMVKQMGYKAGMVSTICNKILDQNYSPSHTTPDALQLQAFLHLMVEAGCQYCFIEASSHGIVQNRLAGVDLLGAIFTNISHEHLDYHIDFLHYIKAKKKLFDTLPTTAFALVNQEDKNSSVMLQNCKAKKFTFSICDPANFRAKIVTNTLDGLELEIEQQQIWFQLIGAFNASNLVAAYGASQLLGLNSQKSLVALSAIPPALGRMNKVYHGKKQHVIIDYAHTPDALEKVMATLYAMRPTTNSRLLTVMGCGGNRDKQKRVMIGKILADNSDMAIFTSDNPRDEDPQEIINSMQLGVPVAARQKVLHIIDRTMALKMACLLANANDVILIAGKGHENYQEIKGVKHYFCEEEIIQAIYK</sequence>
<name>A0A3N2QBF2_9BACT</name>
<dbReference type="GO" id="GO:0005737">
    <property type="term" value="C:cytoplasm"/>
    <property type="evidence" value="ECO:0007669"/>
    <property type="project" value="UniProtKB-SubCell"/>
</dbReference>
<dbReference type="InterPro" id="IPR013221">
    <property type="entry name" value="Mur_ligase_cen"/>
</dbReference>
<feature type="domain" description="Mur ligase central" evidence="15">
    <location>
        <begin position="110"/>
        <end position="305"/>
    </location>
</feature>
<dbReference type="SUPFAM" id="SSF63418">
    <property type="entry name" value="MurE/MurF N-terminal domain"/>
    <property type="match status" value="1"/>
</dbReference>
<evidence type="ECO:0000259" key="15">
    <source>
        <dbReference type="Pfam" id="PF08245"/>
    </source>
</evidence>
<dbReference type="GO" id="GO:0008765">
    <property type="term" value="F:UDP-N-acetylmuramoylalanyl-D-glutamate-2,6-diaminopimelate ligase activity"/>
    <property type="evidence" value="ECO:0007669"/>
    <property type="project" value="UniProtKB-UniRule"/>
</dbReference>
<accession>A0A3N2QBF2</accession>
<feature type="binding site" evidence="11">
    <location>
        <position position="187"/>
    </location>
    <ligand>
        <name>UDP-N-acetyl-alpha-D-muramoyl-L-alanyl-D-glutamate</name>
        <dbReference type="ChEBI" id="CHEBI:83900"/>
    </ligand>
</feature>
<evidence type="ECO:0000259" key="13">
    <source>
        <dbReference type="Pfam" id="PF01225"/>
    </source>
</evidence>
<feature type="domain" description="Mur ligase N-terminal catalytic" evidence="13">
    <location>
        <begin position="24"/>
        <end position="98"/>
    </location>
</feature>
<dbReference type="GO" id="GO:0071555">
    <property type="term" value="P:cell wall organization"/>
    <property type="evidence" value="ECO:0007669"/>
    <property type="project" value="UniProtKB-KW"/>
</dbReference>
<dbReference type="NCBIfam" id="TIGR01085">
    <property type="entry name" value="murE"/>
    <property type="match status" value="1"/>
</dbReference>
<keyword evidence="4 11" id="KW-0132">Cell division</keyword>
<keyword evidence="10 11" id="KW-0961">Cell wall biogenesis/degradation</keyword>
<dbReference type="AlphaFoldDB" id="A0A3N2QBF2"/>
<dbReference type="InterPro" id="IPR018109">
    <property type="entry name" value="Folylpolyglutamate_synth_CS"/>
</dbReference>
<keyword evidence="9 11" id="KW-0131">Cell cycle</keyword>
<feature type="modified residue" description="N6-carboxylysine" evidence="11">
    <location>
        <position position="221"/>
    </location>
</feature>